<evidence type="ECO:0000313" key="1">
    <source>
        <dbReference type="EMBL" id="GMH49000.1"/>
    </source>
</evidence>
<proteinExistence type="predicted"/>
<reference evidence="2" key="1">
    <citation type="journal article" date="2023" name="Commun. Biol.">
        <title>Genome analysis of Parmales, the sister group of diatoms, reveals the evolutionary specialization of diatoms from phago-mixotrophs to photoautotrophs.</title>
        <authorList>
            <person name="Ban H."/>
            <person name="Sato S."/>
            <person name="Yoshikawa S."/>
            <person name="Yamada K."/>
            <person name="Nakamura Y."/>
            <person name="Ichinomiya M."/>
            <person name="Sato N."/>
            <person name="Blanc-Mathieu R."/>
            <person name="Endo H."/>
            <person name="Kuwata A."/>
            <person name="Ogata H."/>
        </authorList>
    </citation>
    <scope>NUCLEOTIDE SEQUENCE [LARGE SCALE GENOMIC DNA]</scope>
    <source>
        <strain evidence="2">NIES 3700</strain>
    </source>
</reference>
<sequence length="351" mass="39409">MKATTLLIALYIFGAHGFTFIPHSRLLPSQANFKSEPIGSDLIRSSPSLRNLSRLNAKYGPFSSVPSEDSNFMDSDAFDKFDEWVGSQGNLKSSRESEFKFVLEELKAFIEERTGREEGEVTVVMDEEMTRGMAEVVSRKVHVLLSMRGVEGVDLMKACIEEAGEDGGLTSGLISFIIDFLEEFVSQSASLDSRNTQLLGSLIDFVRSNNDVAKVEEFFDGNVEELDGNFMAHLSRQEKRLLSSPSATVETAKLLDMFKVIKVLVMDAQGRALSEGGDVAVIVNQLLQYDDDETRVQVMRAGLEARDAEWKQQFFEKIEEVIGETEGIKSDDGREMRRRLETLQKNRNEFL</sequence>
<keyword evidence="2" id="KW-1185">Reference proteome</keyword>
<dbReference type="Proteomes" id="UP001165122">
    <property type="component" value="Unassembled WGS sequence"/>
</dbReference>
<dbReference type="OrthoDB" id="46156at2759"/>
<dbReference type="AlphaFoldDB" id="A0A9W6ZF74"/>
<accession>A0A9W6ZF74</accession>
<protein>
    <submittedName>
        <fullName evidence="1">Uncharacterized protein</fullName>
    </submittedName>
</protein>
<name>A0A9W6ZF74_9STRA</name>
<evidence type="ECO:0000313" key="2">
    <source>
        <dbReference type="Proteomes" id="UP001165122"/>
    </source>
</evidence>
<dbReference type="EMBL" id="BRXW01000377">
    <property type="protein sequence ID" value="GMH49000.1"/>
    <property type="molecule type" value="Genomic_DNA"/>
</dbReference>
<comment type="caution">
    <text evidence="1">The sequence shown here is derived from an EMBL/GenBank/DDBJ whole genome shotgun (WGS) entry which is preliminary data.</text>
</comment>
<gene>
    <name evidence="1" type="ORF">TrLO_g15505</name>
</gene>
<organism evidence="1 2">
    <name type="scientific">Triparma laevis f. longispina</name>
    <dbReference type="NCBI Taxonomy" id="1714387"/>
    <lineage>
        <taxon>Eukaryota</taxon>
        <taxon>Sar</taxon>
        <taxon>Stramenopiles</taxon>
        <taxon>Ochrophyta</taxon>
        <taxon>Bolidophyceae</taxon>
        <taxon>Parmales</taxon>
        <taxon>Triparmaceae</taxon>
        <taxon>Triparma</taxon>
    </lineage>
</organism>